<evidence type="ECO:0000313" key="7">
    <source>
        <dbReference type="EMBL" id="KAF4658340.1"/>
    </source>
</evidence>
<evidence type="ECO:0000256" key="2">
    <source>
        <dbReference type="ARBA" id="ARBA00022692"/>
    </source>
</evidence>
<feature type="transmembrane region" description="Helical" evidence="5">
    <location>
        <begin position="102"/>
        <end position="124"/>
    </location>
</feature>
<evidence type="ECO:0000256" key="3">
    <source>
        <dbReference type="ARBA" id="ARBA00022989"/>
    </source>
</evidence>
<feature type="transmembrane region" description="Helical" evidence="5">
    <location>
        <begin position="221"/>
        <end position="245"/>
    </location>
</feature>
<dbReference type="Pfam" id="PF01490">
    <property type="entry name" value="Aa_trans"/>
    <property type="match status" value="1"/>
</dbReference>
<dbReference type="EMBL" id="JABAHT010000313">
    <property type="protein sequence ID" value="KAF4658340.1"/>
    <property type="molecule type" value="Genomic_DNA"/>
</dbReference>
<comment type="subcellular location">
    <subcellularLocation>
        <location evidence="1">Membrane</location>
        <topology evidence="1">Multi-pass membrane protein</topology>
    </subcellularLocation>
</comment>
<dbReference type="Proteomes" id="UP000570595">
    <property type="component" value="Unassembled WGS sequence"/>
</dbReference>
<dbReference type="AlphaFoldDB" id="A0A7J6LH66"/>
<dbReference type="OrthoDB" id="438545at2759"/>
<protein>
    <recommendedName>
        <fullName evidence="6">Amino acid transporter transmembrane domain-containing protein</fullName>
    </recommendedName>
</protein>
<dbReference type="InterPro" id="IPR013057">
    <property type="entry name" value="AA_transpt_TM"/>
</dbReference>
<feature type="transmembrane region" description="Helical" evidence="5">
    <location>
        <begin position="404"/>
        <end position="424"/>
    </location>
</feature>
<dbReference type="GO" id="GO:0016020">
    <property type="term" value="C:membrane"/>
    <property type="evidence" value="ECO:0007669"/>
    <property type="project" value="UniProtKB-SubCell"/>
</dbReference>
<reference evidence="7 8" key="1">
    <citation type="submission" date="2020-04" db="EMBL/GenBank/DDBJ databases">
        <title>Perkinsus olseni comparative genomics.</title>
        <authorList>
            <person name="Bogema D.R."/>
        </authorList>
    </citation>
    <scope>NUCLEOTIDE SEQUENCE [LARGE SCALE GENOMIC DNA]</scope>
    <source>
        <strain evidence="7">ATCC PRA-179</strain>
    </source>
</reference>
<sequence>MTNMRDTAGLSEELLTGDKQQLQATFGQNPGTRILVTEYQAGLLSEGQFDQAHNCQLERDNGKYKDGQSRMGVKDAIYALVCTAIGAGVLTLPYALAQSGLIAGTLILLGIGVLSSYAGELLVAASKRTGMTSYGTLARATCGKWAELLTLACIAITTWLVMGSYMIVMADMMVPVLEWIFPGITEFAGGYSALRLWIQVLSLVVVFPYCLRDNMSGFKLIAVLSIVAMLALTAAVVILSIIRIIEKPVQWVPPAEPSETVSAVSIKYFSGTSSFLAISISSVSYLCHFNILPVVVEEMRAPTKSRSNEAIRWTMVSVAITYVAFAVFGYLYAYDMPGGVSGDILLNFPSDSILVNIVRIALFLTLDLSYPLLVLPCYQSLESLVTELRGYEVGHSRRSFSSKLWNVAEILLLCVTSLACAIAVPHIQVVFAFLGSTVCNIIAFVLPPLFFVNSRPAGSALWNRRNASAVLLFALGVFLVITCTGVQIAIINQLLSK</sequence>
<feature type="transmembrane region" description="Helical" evidence="5">
    <location>
        <begin position="265"/>
        <end position="292"/>
    </location>
</feature>
<comment type="caution">
    <text evidence="7">The sequence shown here is derived from an EMBL/GenBank/DDBJ whole genome shotgun (WGS) entry which is preliminary data.</text>
</comment>
<keyword evidence="2 5" id="KW-0812">Transmembrane</keyword>
<evidence type="ECO:0000256" key="5">
    <source>
        <dbReference type="SAM" id="Phobius"/>
    </source>
</evidence>
<proteinExistence type="predicted"/>
<dbReference type="PANTHER" id="PTHR22950">
    <property type="entry name" value="AMINO ACID TRANSPORTER"/>
    <property type="match status" value="1"/>
</dbReference>
<evidence type="ECO:0000256" key="1">
    <source>
        <dbReference type="ARBA" id="ARBA00004141"/>
    </source>
</evidence>
<feature type="domain" description="Amino acid transporter transmembrane" evidence="6">
    <location>
        <begin position="72"/>
        <end position="484"/>
    </location>
</feature>
<feature type="transmembrane region" description="Helical" evidence="5">
    <location>
        <begin position="76"/>
        <end position="96"/>
    </location>
</feature>
<feature type="transmembrane region" description="Helical" evidence="5">
    <location>
        <begin position="353"/>
        <end position="375"/>
    </location>
</feature>
<accession>A0A7J6LH66</accession>
<gene>
    <name evidence="7" type="ORF">FOZ61_005704</name>
</gene>
<dbReference type="GO" id="GO:0015179">
    <property type="term" value="F:L-amino acid transmembrane transporter activity"/>
    <property type="evidence" value="ECO:0007669"/>
    <property type="project" value="TreeGrafter"/>
</dbReference>
<organism evidence="7 8">
    <name type="scientific">Perkinsus olseni</name>
    <name type="common">Perkinsus atlanticus</name>
    <dbReference type="NCBI Taxonomy" id="32597"/>
    <lineage>
        <taxon>Eukaryota</taxon>
        <taxon>Sar</taxon>
        <taxon>Alveolata</taxon>
        <taxon>Perkinsozoa</taxon>
        <taxon>Perkinsea</taxon>
        <taxon>Perkinsida</taxon>
        <taxon>Perkinsidae</taxon>
        <taxon>Perkinsus</taxon>
    </lineage>
</organism>
<feature type="transmembrane region" description="Helical" evidence="5">
    <location>
        <begin position="430"/>
        <end position="450"/>
    </location>
</feature>
<keyword evidence="4 5" id="KW-0472">Membrane</keyword>
<evidence type="ECO:0000313" key="8">
    <source>
        <dbReference type="Proteomes" id="UP000570595"/>
    </source>
</evidence>
<feature type="transmembrane region" description="Helical" evidence="5">
    <location>
        <begin position="313"/>
        <end position="333"/>
    </location>
</feature>
<evidence type="ECO:0000256" key="4">
    <source>
        <dbReference type="ARBA" id="ARBA00023136"/>
    </source>
</evidence>
<feature type="transmembrane region" description="Helical" evidence="5">
    <location>
        <begin position="145"/>
        <end position="168"/>
    </location>
</feature>
<feature type="transmembrane region" description="Helical" evidence="5">
    <location>
        <begin position="188"/>
        <end position="209"/>
    </location>
</feature>
<name>A0A7J6LH66_PEROL</name>
<evidence type="ECO:0000259" key="6">
    <source>
        <dbReference type="Pfam" id="PF01490"/>
    </source>
</evidence>
<keyword evidence="3 5" id="KW-1133">Transmembrane helix</keyword>
<feature type="transmembrane region" description="Helical" evidence="5">
    <location>
        <begin position="470"/>
        <end position="491"/>
    </location>
</feature>